<dbReference type="KEGG" id="cpas:Clopa_1796"/>
<evidence type="ECO:0000256" key="1">
    <source>
        <dbReference type="SAM" id="Phobius"/>
    </source>
</evidence>
<reference evidence="2 3" key="1">
    <citation type="submission" date="2012-01" db="EMBL/GenBank/DDBJ databases">
        <title>Complete sequence of chromosome of Clostridium pasteurianum BC1.</title>
        <authorList>
            <consortium name="US DOE Joint Genome Institute"/>
            <person name="Lucas S."/>
            <person name="Han J."/>
            <person name="Lapidus A."/>
            <person name="Cheng J.-F."/>
            <person name="Goodwin L."/>
            <person name="Pitluck S."/>
            <person name="Peters L."/>
            <person name="Mikhailova N."/>
            <person name="Teshima H."/>
            <person name="Detter J.C."/>
            <person name="Han C."/>
            <person name="Tapia R."/>
            <person name="Land M."/>
            <person name="Hauser L."/>
            <person name="Kyrpides N."/>
            <person name="Ivanova N."/>
            <person name="Pagani I."/>
            <person name="Dunn J."/>
            <person name="Taghavi S."/>
            <person name="Francis A."/>
            <person name="van der Lelie D."/>
            <person name="Woyke T."/>
        </authorList>
    </citation>
    <scope>NUCLEOTIDE SEQUENCE [LARGE SCALE GENOMIC DNA]</scope>
    <source>
        <strain evidence="2 3">BC1</strain>
    </source>
</reference>
<dbReference type="STRING" id="86416.Clopa_1796"/>
<feature type="transmembrane region" description="Helical" evidence="1">
    <location>
        <begin position="7"/>
        <end position="25"/>
    </location>
</feature>
<dbReference type="PATRIC" id="fig|86416.3.peg.1772"/>
<dbReference type="RefSeq" id="WP_015615022.1">
    <property type="nucleotide sequence ID" value="NC_021182.1"/>
</dbReference>
<dbReference type="OrthoDB" id="1630871at2"/>
<gene>
    <name evidence="2" type="ORF">Clopa_1796</name>
</gene>
<dbReference type="EMBL" id="CP003261">
    <property type="protein sequence ID" value="AGK96704.1"/>
    <property type="molecule type" value="Genomic_DNA"/>
</dbReference>
<dbReference type="Proteomes" id="UP000013523">
    <property type="component" value="Chromosome"/>
</dbReference>
<keyword evidence="1" id="KW-0812">Transmembrane</keyword>
<dbReference type="SUPFAM" id="SSF82171">
    <property type="entry name" value="DPP6 N-terminal domain-like"/>
    <property type="match status" value="1"/>
</dbReference>
<dbReference type="AlphaFoldDB" id="R4K856"/>
<keyword evidence="3" id="KW-1185">Reference proteome</keyword>
<dbReference type="eggNOG" id="COG0823">
    <property type="taxonomic scope" value="Bacteria"/>
</dbReference>
<organism evidence="2 3">
    <name type="scientific">Clostridium pasteurianum BC1</name>
    <dbReference type="NCBI Taxonomy" id="86416"/>
    <lineage>
        <taxon>Bacteria</taxon>
        <taxon>Bacillati</taxon>
        <taxon>Bacillota</taxon>
        <taxon>Clostridia</taxon>
        <taxon>Eubacteriales</taxon>
        <taxon>Clostridiaceae</taxon>
        <taxon>Clostridium</taxon>
    </lineage>
</organism>
<keyword evidence="1" id="KW-1133">Transmembrane helix</keyword>
<protein>
    <submittedName>
        <fullName evidence="2">Uncharacterized protein</fullName>
    </submittedName>
</protein>
<sequence>MTASKRIFSWIIISLVIQCSIYLYLNNFYFSPEGNIKVTKIDSVNKINKIKPNVTFTNTDKDISLSDDFTYTAYMSGGLVKIVDTTTGKERKINFTKGIQCLAYKWVPGTNRMIIAEKLNGSSGKIIKFFSYDADKQAKAEIYNYESKKEDAVTAGQSVDLQISELTGVLYAKVSYSSVLDRIYRIDRNETLTRVSTVTRNIGNIAVASNDDQLVYEDLTYDRMRSNYTPQKTIILNGGVYRSSLLGSDNNDNFYIGVGKSQISKIYYGKLTENTSSWKELYTGGLVNTNDVVISSDNNVYVVDKNQDTITDIKDNKRNTFSGSFIELNNNSVVSKIGNKLTIKSF</sequence>
<evidence type="ECO:0000313" key="3">
    <source>
        <dbReference type="Proteomes" id="UP000013523"/>
    </source>
</evidence>
<keyword evidence="1" id="KW-0472">Membrane</keyword>
<dbReference type="HOGENOM" id="CLU_050665_0_0_9"/>
<proteinExistence type="predicted"/>
<name>R4K856_CLOPA</name>
<accession>R4K856</accession>
<evidence type="ECO:0000313" key="2">
    <source>
        <dbReference type="EMBL" id="AGK96704.1"/>
    </source>
</evidence>